<name>A0A419PNC7_CLOSI</name>
<dbReference type="InParanoid" id="A0A419PNC7"/>
<accession>A0A419PNC7</accession>
<proteinExistence type="predicted"/>
<evidence type="ECO:0000313" key="3">
    <source>
        <dbReference type="Proteomes" id="UP000286415"/>
    </source>
</evidence>
<gene>
    <name evidence="2" type="ORF">CSKR_103184</name>
</gene>
<protein>
    <submittedName>
        <fullName evidence="2">Uncharacterized protein</fullName>
    </submittedName>
</protein>
<organism evidence="2 3">
    <name type="scientific">Clonorchis sinensis</name>
    <name type="common">Chinese liver fluke</name>
    <dbReference type="NCBI Taxonomy" id="79923"/>
    <lineage>
        <taxon>Eukaryota</taxon>
        <taxon>Metazoa</taxon>
        <taxon>Spiralia</taxon>
        <taxon>Lophotrochozoa</taxon>
        <taxon>Platyhelminthes</taxon>
        <taxon>Trematoda</taxon>
        <taxon>Digenea</taxon>
        <taxon>Opisthorchiida</taxon>
        <taxon>Opisthorchiata</taxon>
        <taxon>Opisthorchiidae</taxon>
        <taxon>Clonorchis</taxon>
    </lineage>
</organism>
<dbReference type="EMBL" id="NIRI02000076">
    <property type="protein sequence ID" value="KAG5441681.1"/>
    <property type="molecule type" value="Genomic_DNA"/>
</dbReference>
<feature type="region of interest" description="Disordered" evidence="1">
    <location>
        <begin position="1"/>
        <end position="64"/>
    </location>
</feature>
<sequence length="120" mass="13408">MVYRLAGGRYLPPKEPQNHHEDRSASCDLVKGPNREINTSLPREHRRKCLSDPTSASRFPTSRLGQPGSIPALVLSSGSMASRHRKRVTAERFFYFTCPADSLRFLDSSSMNLLTGSLCK</sequence>
<dbReference type="Proteomes" id="UP000286415">
    <property type="component" value="Unassembled WGS sequence"/>
</dbReference>
<feature type="compositionally biased region" description="Polar residues" evidence="1">
    <location>
        <begin position="52"/>
        <end position="64"/>
    </location>
</feature>
<keyword evidence="3" id="KW-1185">Reference proteome</keyword>
<dbReference type="AlphaFoldDB" id="A0A419PNC7"/>
<comment type="caution">
    <text evidence="2">The sequence shown here is derived from an EMBL/GenBank/DDBJ whole genome shotgun (WGS) entry which is preliminary data.</text>
</comment>
<evidence type="ECO:0000256" key="1">
    <source>
        <dbReference type="SAM" id="MobiDB-lite"/>
    </source>
</evidence>
<evidence type="ECO:0000313" key="2">
    <source>
        <dbReference type="EMBL" id="KAG5441681.1"/>
    </source>
</evidence>
<feature type="compositionally biased region" description="Basic and acidic residues" evidence="1">
    <location>
        <begin position="16"/>
        <end position="25"/>
    </location>
</feature>
<reference evidence="2 3" key="2">
    <citation type="journal article" date="2021" name="Genomics">
        <title>High-quality reference genome for Clonorchis sinensis.</title>
        <authorList>
            <person name="Young N.D."/>
            <person name="Stroehlein A.J."/>
            <person name="Kinkar L."/>
            <person name="Wang T."/>
            <person name="Sohn W.M."/>
            <person name="Chang B.C.H."/>
            <person name="Kaur P."/>
            <person name="Weisz D."/>
            <person name="Dudchenko O."/>
            <person name="Aiden E.L."/>
            <person name="Korhonen P.K."/>
            <person name="Gasser R.B."/>
        </authorList>
    </citation>
    <scope>NUCLEOTIDE SEQUENCE [LARGE SCALE GENOMIC DNA]</scope>
    <source>
        <strain evidence="2">Cs-k2</strain>
    </source>
</reference>
<reference evidence="2 3" key="1">
    <citation type="journal article" date="2018" name="Biotechnol. Adv.">
        <title>Improved genomic resources and new bioinformatic workflow for the carcinogenic parasite Clonorchis sinensis: Biotechnological implications.</title>
        <authorList>
            <person name="Wang D."/>
            <person name="Korhonen P.K."/>
            <person name="Gasser R.B."/>
            <person name="Young N.D."/>
        </authorList>
    </citation>
    <scope>NUCLEOTIDE SEQUENCE [LARGE SCALE GENOMIC DNA]</scope>
    <source>
        <strain evidence="2">Cs-k2</strain>
    </source>
</reference>